<dbReference type="EMBL" id="JYFN01000028">
    <property type="protein sequence ID" value="KJE22055.1"/>
    <property type="molecule type" value="Genomic_DNA"/>
</dbReference>
<evidence type="ECO:0000313" key="2">
    <source>
        <dbReference type="EMBL" id="KJE22055.1"/>
    </source>
</evidence>
<organism evidence="2 3">
    <name type="scientific">Frankia torreyi</name>
    <dbReference type="NCBI Taxonomy" id="1856"/>
    <lineage>
        <taxon>Bacteria</taxon>
        <taxon>Bacillati</taxon>
        <taxon>Actinomycetota</taxon>
        <taxon>Actinomycetes</taxon>
        <taxon>Frankiales</taxon>
        <taxon>Frankiaceae</taxon>
        <taxon>Frankia</taxon>
    </lineage>
</organism>
<dbReference type="AlphaFoldDB" id="A0A0D8BDB1"/>
<evidence type="ECO:0000313" key="3">
    <source>
        <dbReference type="Proteomes" id="UP000032545"/>
    </source>
</evidence>
<reference evidence="2 3" key="2">
    <citation type="journal article" date="2016" name="Genome Announc.">
        <title>Permanent Draft Genome Sequences for Two Variants of Frankia sp. Strain CpI1, the First Frankia Strain Isolated from Root Nodules of Comptonia peregrina.</title>
        <authorList>
            <person name="Oshone R."/>
            <person name="Hurst S.G.IV."/>
            <person name="Abebe-Akele F."/>
            <person name="Simpson S."/>
            <person name="Morris K."/>
            <person name="Thomas W.K."/>
            <person name="Tisa L.S."/>
        </authorList>
    </citation>
    <scope>NUCLEOTIDE SEQUENCE [LARGE SCALE GENOMIC DNA]</scope>
    <source>
        <strain evidence="3">CpI1-S</strain>
    </source>
</reference>
<reference evidence="3" key="1">
    <citation type="submission" date="2015-02" db="EMBL/GenBank/DDBJ databases">
        <title>Draft Genome of Frankia sp. CpI1-S.</title>
        <authorList>
            <person name="Oshone R.T."/>
            <person name="Ngom M."/>
            <person name="Ghodhbane-Gtari F."/>
            <person name="Gtari M."/>
            <person name="Morris K."/>
            <person name="Thomas K."/>
            <person name="Sen A."/>
            <person name="Tisa L.S."/>
        </authorList>
    </citation>
    <scope>NUCLEOTIDE SEQUENCE [LARGE SCALE GENOMIC DNA]</scope>
    <source>
        <strain evidence="3">CpI1-S</strain>
    </source>
</reference>
<dbReference type="PATRIC" id="fig|1502723.3.peg.3102"/>
<keyword evidence="3" id="KW-1185">Reference proteome</keyword>
<proteinExistence type="predicted"/>
<name>A0A0D8BDB1_9ACTN</name>
<dbReference type="RefSeq" id="WP_044886255.1">
    <property type="nucleotide sequence ID" value="NZ_JYFN01000028.1"/>
</dbReference>
<comment type="caution">
    <text evidence="2">The sequence shown here is derived from an EMBL/GenBank/DDBJ whole genome shotgun (WGS) entry which is preliminary data.</text>
</comment>
<evidence type="ECO:0000256" key="1">
    <source>
        <dbReference type="SAM" id="MobiDB-lite"/>
    </source>
</evidence>
<accession>A0A0D8BDB1</accession>
<dbReference type="Proteomes" id="UP000032545">
    <property type="component" value="Unassembled WGS sequence"/>
</dbReference>
<feature type="region of interest" description="Disordered" evidence="1">
    <location>
        <begin position="15"/>
        <end position="39"/>
    </location>
</feature>
<sequence length="94" mass="9293">MPPVALTASTASAIVPPTAGRCGPSTAGATDEPAGPAVLTHSARPQLRLVASTQGGVGAPEAEIHGWGGPASCGCRECAMARHPAAMPRLTVVR</sequence>
<protein>
    <submittedName>
        <fullName evidence="2">Uncharacterized protein</fullName>
    </submittedName>
</protein>
<gene>
    <name evidence="2" type="ORF">FF36_03645</name>
</gene>